<comment type="caution">
    <text evidence="5">The sequence shown here is derived from an EMBL/GenBank/DDBJ whole genome shotgun (WGS) entry which is preliminary data.</text>
</comment>
<proteinExistence type="inferred from homology"/>
<sequence length="332" mass="36940">MNRSCYYLLAALAIALQLLDQAALAEQRTRDSSFFARYPRRFLDVLLGKFRPCLNCVCGKSNRGGTARFLGGEYTDTHEFPWLANIHVRNNLLVSGILINDRYVLTAASQLLGATPPEIKVALGEYDRCHIDVSSVNMSVDAVILHPEFSYEARAHDLALIRLSRSTQFERRVQPVCLPEPGATYLGQVGTLTGWTEKSSSIRSENGTDGVDSRSCRPRKLGLPILGRRECLKSGVKPSNYHEESGCVGVVGYNSILCQNDAGTSVLHRSYNGYYDLVGMLSDINNCNDTVGTAVFTRIGPHMNWIYHKTRDACYCLKPLEVPEIKSLMFAY</sequence>
<feature type="domain" description="Peptidase S1" evidence="4">
    <location>
        <begin position="69"/>
        <end position="311"/>
    </location>
</feature>
<feature type="signal peptide" evidence="3">
    <location>
        <begin position="1"/>
        <end position="25"/>
    </location>
</feature>
<evidence type="ECO:0000313" key="5">
    <source>
        <dbReference type="EMBL" id="KAL3388177.1"/>
    </source>
</evidence>
<gene>
    <name evidence="5" type="ORF">TKK_017208</name>
</gene>
<dbReference type="Pfam" id="PF00089">
    <property type="entry name" value="Trypsin"/>
    <property type="match status" value="1"/>
</dbReference>
<dbReference type="PANTHER" id="PTHR24256">
    <property type="entry name" value="TRYPTASE-RELATED"/>
    <property type="match status" value="1"/>
</dbReference>
<keyword evidence="1" id="KW-1015">Disulfide bond</keyword>
<dbReference type="FunFam" id="2.40.10.10:FF:000068">
    <property type="entry name" value="transmembrane protease serine 2"/>
    <property type="match status" value="1"/>
</dbReference>
<dbReference type="InterPro" id="IPR051487">
    <property type="entry name" value="Ser/Thr_Proteases_Immune/Dev"/>
</dbReference>
<evidence type="ECO:0000313" key="6">
    <source>
        <dbReference type="Proteomes" id="UP001627154"/>
    </source>
</evidence>
<keyword evidence="6" id="KW-1185">Reference proteome</keyword>
<dbReference type="InterPro" id="IPR001254">
    <property type="entry name" value="Trypsin_dom"/>
</dbReference>
<dbReference type="Gene3D" id="2.40.10.10">
    <property type="entry name" value="Trypsin-like serine proteases"/>
    <property type="match status" value="1"/>
</dbReference>
<evidence type="ECO:0000259" key="4">
    <source>
        <dbReference type="PROSITE" id="PS50240"/>
    </source>
</evidence>
<dbReference type="CDD" id="cd00190">
    <property type="entry name" value="Tryp_SPc"/>
    <property type="match status" value="1"/>
</dbReference>
<protein>
    <recommendedName>
        <fullName evidence="4">Peptidase S1 domain-containing protein</fullName>
    </recommendedName>
</protein>
<comment type="similarity">
    <text evidence="2">Belongs to the peptidase S1 family. CLIP subfamily.</text>
</comment>
<evidence type="ECO:0000256" key="1">
    <source>
        <dbReference type="ARBA" id="ARBA00023157"/>
    </source>
</evidence>
<evidence type="ECO:0000256" key="3">
    <source>
        <dbReference type="SAM" id="SignalP"/>
    </source>
</evidence>
<dbReference type="EMBL" id="JBJJXI010000136">
    <property type="protein sequence ID" value="KAL3388177.1"/>
    <property type="molecule type" value="Genomic_DNA"/>
</dbReference>
<dbReference type="SUPFAM" id="SSF50494">
    <property type="entry name" value="Trypsin-like serine proteases"/>
    <property type="match status" value="1"/>
</dbReference>
<dbReference type="AlphaFoldDB" id="A0ABD2W4Z6"/>
<organism evidence="5 6">
    <name type="scientific">Trichogramma kaykai</name>
    <dbReference type="NCBI Taxonomy" id="54128"/>
    <lineage>
        <taxon>Eukaryota</taxon>
        <taxon>Metazoa</taxon>
        <taxon>Ecdysozoa</taxon>
        <taxon>Arthropoda</taxon>
        <taxon>Hexapoda</taxon>
        <taxon>Insecta</taxon>
        <taxon>Pterygota</taxon>
        <taxon>Neoptera</taxon>
        <taxon>Endopterygota</taxon>
        <taxon>Hymenoptera</taxon>
        <taxon>Apocrita</taxon>
        <taxon>Proctotrupomorpha</taxon>
        <taxon>Chalcidoidea</taxon>
        <taxon>Trichogrammatidae</taxon>
        <taxon>Trichogramma</taxon>
    </lineage>
</organism>
<feature type="chain" id="PRO_5044894633" description="Peptidase S1 domain-containing protein" evidence="3">
    <location>
        <begin position="26"/>
        <end position="332"/>
    </location>
</feature>
<dbReference type="InterPro" id="IPR009003">
    <property type="entry name" value="Peptidase_S1_PA"/>
</dbReference>
<keyword evidence="3" id="KW-0732">Signal</keyword>
<accession>A0ABD2W4Z6</accession>
<dbReference type="Proteomes" id="UP001627154">
    <property type="component" value="Unassembled WGS sequence"/>
</dbReference>
<name>A0ABD2W4Z6_9HYME</name>
<dbReference type="InterPro" id="IPR043504">
    <property type="entry name" value="Peptidase_S1_PA_chymotrypsin"/>
</dbReference>
<dbReference type="SMART" id="SM00020">
    <property type="entry name" value="Tryp_SPc"/>
    <property type="match status" value="1"/>
</dbReference>
<dbReference type="PROSITE" id="PS50240">
    <property type="entry name" value="TRYPSIN_DOM"/>
    <property type="match status" value="1"/>
</dbReference>
<evidence type="ECO:0000256" key="2">
    <source>
        <dbReference type="ARBA" id="ARBA00024195"/>
    </source>
</evidence>
<reference evidence="5 6" key="1">
    <citation type="journal article" date="2024" name="bioRxiv">
        <title>A reference genome for Trichogramma kaykai: A tiny desert-dwelling parasitoid wasp with competing sex-ratio distorters.</title>
        <authorList>
            <person name="Culotta J."/>
            <person name="Lindsey A.R."/>
        </authorList>
    </citation>
    <scope>NUCLEOTIDE SEQUENCE [LARGE SCALE GENOMIC DNA]</scope>
    <source>
        <strain evidence="5 6">KSX58</strain>
    </source>
</reference>